<dbReference type="EMBL" id="SJDL01000038">
    <property type="protein sequence ID" value="TBW49839.1"/>
    <property type="molecule type" value="Genomic_DNA"/>
</dbReference>
<dbReference type="PROSITE" id="PS51257">
    <property type="entry name" value="PROKAR_LIPOPROTEIN"/>
    <property type="match status" value="1"/>
</dbReference>
<sequence length="114" mass="13032">MTERMRHSSLLLAIALTAVLAGCQTQPTSEAERIGHMVQAVDAAIDRPADPESLDTLVRYGTDSRYYIMIRGWLSQELEGVESQYEASRNPERRQRLQARADFLRQAIRRIDLE</sequence>
<accession>A0ABY1ZHH5</accession>
<dbReference type="Proteomes" id="UP000313645">
    <property type="component" value="Unassembled WGS sequence"/>
</dbReference>
<evidence type="ECO:0008006" key="4">
    <source>
        <dbReference type="Google" id="ProtNLM"/>
    </source>
</evidence>
<keyword evidence="3" id="KW-1185">Reference proteome</keyword>
<organism evidence="2 3">
    <name type="scientific">Marinobacter halodurans</name>
    <dbReference type="NCBI Taxonomy" id="2528979"/>
    <lineage>
        <taxon>Bacteria</taxon>
        <taxon>Pseudomonadati</taxon>
        <taxon>Pseudomonadota</taxon>
        <taxon>Gammaproteobacteria</taxon>
        <taxon>Pseudomonadales</taxon>
        <taxon>Marinobacteraceae</taxon>
        <taxon>Marinobacter</taxon>
    </lineage>
</organism>
<dbReference type="RefSeq" id="WP_131483496.1">
    <property type="nucleotide sequence ID" value="NZ_SJDL01000038.1"/>
</dbReference>
<reference evidence="2 3" key="1">
    <citation type="submission" date="2019-02" db="EMBL/GenBank/DDBJ databases">
        <title>Marinobacter halodurans sp. nov., a marine bacterium isolated from sea tidal flat.</title>
        <authorList>
            <person name="Yoo Y."/>
            <person name="Lee D.W."/>
            <person name="Kim B.S."/>
            <person name="Kim J.-J."/>
        </authorList>
    </citation>
    <scope>NUCLEOTIDE SEQUENCE [LARGE SCALE GENOMIC DNA]</scope>
    <source>
        <strain evidence="2 3">YJ-S3-2</strain>
    </source>
</reference>
<feature type="signal peptide" evidence="1">
    <location>
        <begin position="1"/>
        <end position="21"/>
    </location>
</feature>
<keyword evidence="1" id="KW-0732">Signal</keyword>
<evidence type="ECO:0000256" key="1">
    <source>
        <dbReference type="SAM" id="SignalP"/>
    </source>
</evidence>
<proteinExistence type="predicted"/>
<gene>
    <name evidence="2" type="ORF">EZI54_19195</name>
</gene>
<comment type="caution">
    <text evidence="2">The sequence shown here is derived from an EMBL/GenBank/DDBJ whole genome shotgun (WGS) entry which is preliminary data.</text>
</comment>
<name>A0ABY1ZHH5_9GAMM</name>
<protein>
    <recommendedName>
        <fullName evidence="4">DUF4296 domain-containing protein</fullName>
    </recommendedName>
</protein>
<feature type="chain" id="PRO_5045895948" description="DUF4296 domain-containing protein" evidence="1">
    <location>
        <begin position="22"/>
        <end position="114"/>
    </location>
</feature>
<evidence type="ECO:0000313" key="2">
    <source>
        <dbReference type="EMBL" id="TBW49839.1"/>
    </source>
</evidence>
<evidence type="ECO:0000313" key="3">
    <source>
        <dbReference type="Proteomes" id="UP000313645"/>
    </source>
</evidence>